<feature type="domain" description="HTH araC/xylS-type" evidence="4">
    <location>
        <begin position="228"/>
        <end position="327"/>
    </location>
</feature>
<dbReference type="GO" id="GO:0043565">
    <property type="term" value="F:sequence-specific DNA binding"/>
    <property type="evidence" value="ECO:0007669"/>
    <property type="project" value="InterPro"/>
</dbReference>
<dbReference type="InterPro" id="IPR018062">
    <property type="entry name" value="HTH_AraC-typ_CS"/>
</dbReference>
<evidence type="ECO:0000259" key="4">
    <source>
        <dbReference type="PROSITE" id="PS01124"/>
    </source>
</evidence>
<dbReference type="InterPro" id="IPR050204">
    <property type="entry name" value="AraC_XylS_family_regulators"/>
</dbReference>
<dbReference type="InterPro" id="IPR018060">
    <property type="entry name" value="HTH_AraC"/>
</dbReference>
<dbReference type="Proteomes" id="UP000245216">
    <property type="component" value="Unassembled WGS sequence"/>
</dbReference>
<evidence type="ECO:0000256" key="1">
    <source>
        <dbReference type="ARBA" id="ARBA00023015"/>
    </source>
</evidence>
<evidence type="ECO:0000256" key="3">
    <source>
        <dbReference type="ARBA" id="ARBA00023163"/>
    </source>
</evidence>
<gene>
    <name evidence="5" type="ORF">DF183_18505</name>
</gene>
<protein>
    <submittedName>
        <fullName evidence="5">AraC family transcriptional regulator</fullName>
    </submittedName>
</protein>
<organism evidence="5 6">
    <name type="scientific">Alcaligenes faecalis</name>
    <dbReference type="NCBI Taxonomy" id="511"/>
    <lineage>
        <taxon>Bacteria</taxon>
        <taxon>Pseudomonadati</taxon>
        <taxon>Pseudomonadota</taxon>
        <taxon>Betaproteobacteria</taxon>
        <taxon>Burkholderiales</taxon>
        <taxon>Alcaligenaceae</taxon>
        <taxon>Alcaligenes</taxon>
    </lineage>
</organism>
<name>A0A2U2BFI4_ALCFA</name>
<evidence type="ECO:0000256" key="2">
    <source>
        <dbReference type="ARBA" id="ARBA00023125"/>
    </source>
</evidence>
<dbReference type="PROSITE" id="PS01124">
    <property type="entry name" value="HTH_ARAC_FAMILY_2"/>
    <property type="match status" value="1"/>
</dbReference>
<dbReference type="EMBL" id="QEXO01000005">
    <property type="protein sequence ID" value="PWE12756.1"/>
    <property type="molecule type" value="Genomic_DNA"/>
</dbReference>
<proteinExistence type="predicted"/>
<evidence type="ECO:0000313" key="5">
    <source>
        <dbReference type="EMBL" id="PWE12756.1"/>
    </source>
</evidence>
<keyword evidence="3" id="KW-0804">Transcription</keyword>
<dbReference type="PROSITE" id="PS00041">
    <property type="entry name" value="HTH_ARAC_FAMILY_1"/>
    <property type="match status" value="1"/>
</dbReference>
<dbReference type="SMART" id="SM00342">
    <property type="entry name" value="HTH_ARAC"/>
    <property type="match status" value="1"/>
</dbReference>
<dbReference type="Gene3D" id="1.10.10.60">
    <property type="entry name" value="Homeodomain-like"/>
    <property type="match status" value="1"/>
</dbReference>
<dbReference type="InterPro" id="IPR035418">
    <property type="entry name" value="AraC-bd_2"/>
</dbReference>
<keyword evidence="1" id="KW-0805">Transcription regulation</keyword>
<dbReference type="RefSeq" id="WP_109089861.1">
    <property type="nucleotide sequence ID" value="NZ_QEXO01000005.1"/>
</dbReference>
<dbReference type="Pfam" id="PF12833">
    <property type="entry name" value="HTH_18"/>
    <property type="match status" value="1"/>
</dbReference>
<dbReference type="PANTHER" id="PTHR46796">
    <property type="entry name" value="HTH-TYPE TRANSCRIPTIONAL ACTIVATOR RHAS-RELATED"/>
    <property type="match status" value="1"/>
</dbReference>
<dbReference type="STRING" id="511.UZ73_10105"/>
<dbReference type="GO" id="GO:0003700">
    <property type="term" value="F:DNA-binding transcription factor activity"/>
    <property type="evidence" value="ECO:0007669"/>
    <property type="project" value="InterPro"/>
</dbReference>
<reference evidence="5 6" key="1">
    <citation type="submission" date="2018-05" db="EMBL/GenBank/DDBJ databases">
        <title>Genome Sequence of an Efficient Indole-Degrading Bacterium, Alcaligenes sp.YBY.</title>
        <authorList>
            <person name="Yang B."/>
        </authorList>
    </citation>
    <scope>NUCLEOTIDE SEQUENCE [LARGE SCALE GENOMIC DNA]</scope>
    <source>
        <strain evidence="5 6">YBY</strain>
    </source>
</reference>
<keyword evidence="2" id="KW-0238">DNA-binding</keyword>
<comment type="caution">
    <text evidence="5">The sequence shown here is derived from an EMBL/GenBank/DDBJ whole genome shotgun (WGS) entry which is preliminary data.</text>
</comment>
<sequence>MSAENGLDLSVLYRHPIFHSHSAELSHQPLSRAISRHALHWGRGRINTSLYRRDIDQISLMRLGYGAEVEIQADAFGDFCLVQMPLQGTAEFISDGHHKLTAYPGDIAVVSPRHHVRTLWQAGCEQLIVKIPYSLFDGVGHQTPTQEGLTRGCVYKLDPCMGPQWANLIQHLLLLPAQHSDRSASWTQHIESSLALFLLCHPADEQAVQALVDESMGAAARAGQMRLLQARNYVLAHLHSNISLDDLAQAAGVSPRFLHLLCRRHYKQSPMSWVRNLRLDAAHQVLQSRPRPNVTEVALAHGFGHLGRFSAYYQQRFKELPHQTGQTRHTSLKQP</sequence>
<dbReference type="InterPro" id="IPR009057">
    <property type="entry name" value="Homeodomain-like_sf"/>
</dbReference>
<reference evidence="5 6" key="2">
    <citation type="submission" date="2018-05" db="EMBL/GenBank/DDBJ databases">
        <authorList>
            <person name="Lanie J.A."/>
            <person name="Ng W.-L."/>
            <person name="Kazmierczak K.M."/>
            <person name="Andrzejewski T.M."/>
            <person name="Davidsen T.M."/>
            <person name="Wayne K.J."/>
            <person name="Tettelin H."/>
            <person name="Glass J.I."/>
            <person name="Rusch D."/>
            <person name="Podicherti R."/>
            <person name="Tsui H.-C.T."/>
            <person name="Winkler M.E."/>
        </authorList>
    </citation>
    <scope>NUCLEOTIDE SEQUENCE [LARGE SCALE GENOMIC DNA]</scope>
    <source>
        <strain evidence="5 6">YBY</strain>
    </source>
</reference>
<dbReference type="Pfam" id="PF14525">
    <property type="entry name" value="AraC_binding_2"/>
    <property type="match status" value="1"/>
</dbReference>
<dbReference type="AlphaFoldDB" id="A0A2U2BFI4"/>
<dbReference type="SUPFAM" id="SSF46689">
    <property type="entry name" value="Homeodomain-like"/>
    <property type="match status" value="2"/>
</dbReference>
<accession>A0A2U2BFI4</accession>
<evidence type="ECO:0000313" key="6">
    <source>
        <dbReference type="Proteomes" id="UP000245216"/>
    </source>
</evidence>